<protein>
    <submittedName>
        <fullName evidence="1">Uncharacterized protein</fullName>
    </submittedName>
</protein>
<evidence type="ECO:0000313" key="2">
    <source>
        <dbReference type="Proteomes" id="UP000830768"/>
    </source>
</evidence>
<keyword evidence="2" id="KW-1185">Reference proteome</keyword>
<gene>
    <name evidence="1" type="ORF">LCI18_014810</name>
</gene>
<organism evidence="1 2">
    <name type="scientific">Fusarium solani subsp. cucurbitae</name>
    <name type="common">Neocosmosporum cucurbitae</name>
    <dbReference type="NCBI Taxonomy" id="2747967"/>
    <lineage>
        <taxon>Eukaryota</taxon>
        <taxon>Fungi</taxon>
        <taxon>Dikarya</taxon>
        <taxon>Ascomycota</taxon>
        <taxon>Pezizomycotina</taxon>
        <taxon>Sordariomycetes</taxon>
        <taxon>Hypocreomycetidae</taxon>
        <taxon>Hypocreales</taxon>
        <taxon>Nectriaceae</taxon>
        <taxon>Fusarium</taxon>
        <taxon>Fusarium solani species complex</taxon>
    </lineage>
</organism>
<dbReference type="EMBL" id="CP090041">
    <property type="protein sequence ID" value="UPL03876.1"/>
    <property type="molecule type" value="Genomic_DNA"/>
</dbReference>
<evidence type="ECO:0000313" key="1">
    <source>
        <dbReference type="EMBL" id="UPL03876.1"/>
    </source>
</evidence>
<reference evidence="1" key="1">
    <citation type="submission" date="2021-11" db="EMBL/GenBank/DDBJ databases">
        <title>Fusarium solani-melongenae Genome sequencing and assembly.</title>
        <authorList>
            <person name="Xie S."/>
            <person name="Huang L."/>
            <person name="Zhang X."/>
        </authorList>
    </citation>
    <scope>NUCLEOTIDE SEQUENCE</scope>
    <source>
        <strain evidence="1">CRI 24-3</strain>
    </source>
</reference>
<proteinExistence type="predicted"/>
<accession>A0ACD3ZRM2</accession>
<sequence>MSGSNLDSFKYPWLGDASPSSFTLHGQSTKDVDHSQTITDIWKYPSDTQTELMEQSASRGGYEPFPRSPTSEVNRLRAKLTGWSDFPGSTNGGPENTLEYYSKTLLGASLAIAGTLGGIAGGAAQAYLTMGMTTCMKTIDVTRPKNLQPGVRVPGTIEIFIGILRKEGIRGVNRGVNAVALRQISGWASRIGIARFAQCQIRAMHSKPAEAKRSV</sequence>
<name>A0ACD3ZRM2_FUSSC</name>
<dbReference type="Proteomes" id="UP000830768">
    <property type="component" value="Chromosome 13"/>
</dbReference>